<gene>
    <name evidence="2" type="ORF">RM574_12680</name>
</gene>
<dbReference type="InterPro" id="IPR000834">
    <property type="entry name" value="Peptidase_M14"/>
</dbReference>
<dbReference type="EMBL" id="JAVRER010000015">
    <property type="protein sequence ID" value="MDT0416346.1"/>
    <property type="molecule type" value="Genomic_DNA"/>
</dbReference>
<proteinExistence type="predicted"/>
<accession>A0ABD5E4J1</accession>
<dbReference type="Gene3D" id="3.40.630.10">
    <property type="entry name" value="Zn peptidases"/>
    <property type="match status" value="1"/>
</dbReference>
<dbReference type="RefSeq" id="WP_311677038.1">
    <property type="nucleotide sequence ID" value="NZ_JAVRER010000015.1"/>
</dbReference>
<protein>
    <submittedName>
        <fullName evidence="2">M14 family zinc carboxypeptidase</fullName>
    </submittedName>
</protein>
<dbReference type="SUPFAM" id="SSF53187">
    <property type="entry name" value="Zn-dependent exopeptidases"/>
    <property type="match status" value="1"/>
</dbReference>
<sequence length="431" mass="45117">MPNRLLTVAEVSVAARRLVSAHAGTSRLRRAGTSREGRPLLLLSVGRGARHVLVVAGAHADEPTGPTTALTLARRLLRGGITSPAADLTRVTWDFLLCLDPDAAALSRTAEACGGAVPAPPAHALAAYYRASYRPLAAEQPEWAPIEGRHLPETDVLLRLVDTLRPVVQCSLHNVDAGGTFLQLTSGLPGVEKPFARAAAHHGIPLQYGTFDALHWETPAPAVHVLPPPAFRHRLAAGSSGIGRATWCAPEAYGGTTAIIEVPLWASRAADDATPHPDPRAALRALTGLTLNGGRAITALVAEARPLLPADDPRLRVLTWMGEGLYELVASSWQSLAASTRLSAADIDALGIAARRQPLRAAGLLHDLLTRTTAPGAPALRAHVDTLLTTWCGDFARELALRAIPPRDQVGHQAATVVAAAEAALGEGGGG</sequence>
<name>A0ABD5E4J1_9ACTN</name>
<dbReference type="AlphaFoldDB" id="A0ABD5E4J1"/>
<reference evidence="3" key="1">
    <citation type="submission" date="2023-07" db="EMBL/GenBank/DDBJ databases">
        <title>30 novel species of actinomycetes from the DSMZ collection.</title>
        <authorList>
            <person name="Nouioui I."/>
        </authorList>
    </citation>
    <scope>NUCLEOTIDE SEQUENCE [LARGE SCALE GENOMIC DNA]</scope>
    <source>
        <strain evidence="3">DSM 41982</strain>
    </source>
</reference>
<dbReference type="Pfam" id="PF00246">
    <property type="entry name" value="Peptidase_M14"/>
    <property type="match status" value="1"/>
</dbReference>
<keyword evidence="2" id="KW-0645">Protease</keyword>
<keyword evidence="2" id="KW-0378">Hydrolase</keyword>
<evidence type="ECO:0000313" key="2">
    <source>
        <dbReference type="EMBL" id="MDT0416346.1"/>
    </source>
</evidence>
<evidence type="ECO:0000259" key="1">
    <source>
        <dbReference type="Pfam" id="PF00246"/>
    </source>
</evidence>
<comment type="caution">
    <text evidence="2">The sequence shown here is derived from an EMBL/GenBank/DDBJ whole genome shotgun (WGS) entry which is preliminary data.</text>
</comment>
<dbReference type="GO" id="GO:0004180">
    <property type="term" value="F:carboxypeptidase activity"/>
    <property type="evidence" value="ECO:0007669"/>
    <property type="project" value="UniProtKB-KW"/>
</dbReference>
<evidence type="ECO:0000313" key="3">
    <source>
        <dbReference type="Proteomes" id="UP001183607"/>
    </source>
</evidence>
<keyword evidence="2" id="KW-0121">Carboxypeptidase</keyword>
<organism evidence="2 3">
    <name type="scientific">Streptomyces evansiae</name>
    <dbReference type="NCBI Taxonomy" id="3075535"/>
    <lineage>
        <taxon>Bacteria</taxon>
        <taxon>Bacillati</taxon>
        <taxon>Actinomycetota</taxon>
        <taxon>Actinomycetes</taxon>
        <taxon>Kitasatosporales</taxon>
        <taxon>Streptomycetaceae</taxon>
        <taxon>Streptomyces</taxon>
    </lineage>
</organism>
<feature type="domain" description="Peptidase M14" evidence="1">
    <location>
        <begin position="16"/>
        <end position="109"/>
    </location>
</feature>
<dbReference type="Proteomes" id="UP001183607">
    <property type="component" value="Unassembled WGS sequence"/>
</dbReference>